<dbReference type="AlphaFoldDB" id="A0A839ISY4"/>
<dbReference type="InterPro" id="IPR021309">
    <property type="entry name" value="YgaP-like_TM"/>
</dbReference>
<dbReference type="RefSeq" id="WP_182809555.1">
    <property type="nucleotide sequence ID" value="NZ_JACJFM010000019.1"/>
</dbReference>
<feature type="domain" description="Inner membrane protein YgaP-like transmembrane" evidence="2">
    <location>
        <begin position="2"/>
        <end position="62"/>
    </location>
</feature>
<dbReference type="Proteomes" id="UP000565262">
    <property type="component" value="Unassembled WGS sequence"/>
</dbReference>
<gene>
    <name evidence="3" type="ORF">H4O21_14275</name>
</gene>
<dbReference type="EMBL" id="JACJFM010000019">
    <property type="protein sequence ID" value="MBB1487774.1"/>
    <property type="molecule type" value="Genomic_DNA"/>
</dbReference>
<feature type="transmembrane region" description="Helical" evidence="1">
    <location>
        <begin position="7"/>
        <end position="24"/>
    </location>
</feature>
<organism evidence="3 4">
    <name type="scientific">Oceanospirillum sediminis</name>
    <dbReference type="NCBI Taxonomy" id="2760088"/>
    <lineage>
        <taxon>Bacteria</taxon>
        <taxon>Pseudomonadati</taxon>
        <taxon>Pseudomonadota</taxon>
        <taxon>Gammaproteobacteria</taxon>
        <taxon>Oceanospirillales</taxon>
        <taxon>Oceanospirillaceae</taxon>
        <taxon>Oceanospirillum</taxon>
    </lineage>
</organism>
<proteinExistence type="predicted"/>
<dbReference type="Gene3D" id="6.10.140.1340">
    <property type="match status" value="1"/>
</dbReference>
<keyword evidence="4" id="KW-1185">Reference proteome</keyword>
<evidence type="ECO:0000313" key="3">
    <source>
        <dbReference type="EMBL" id="MBB1487774.1"/>
    </source>
</evidence>
<evidence type="ECO:0000259" key="2">
    <source>
        <dbReference type="Pfam" id="PF11127"/>
    </source>
</evidence>
<protein>
    <submittedName>
        <fullName evidence="3">DUF2892 domain-containing protein</fullName>
    </submittedName>
</protein>
<dbReference type="Pfam" id="PF11127">
    <property type="entry name" value="YgaP-like_TM"/>
    <property type="match status" value="1"/>
</dbReference>
<evidence type="ECO:0000256" key="1">
    <source>
        <dbReference type="SAM" id="Phobius"/>
    </source>
</evidence>
<accession>A0A839ISY4</accession>
<keyword evidence="1" id="KW-0812">Transmembrane</keyword>
<reference evidence="3 4" key="1">
    <citation type="submission" date="2020-08" db="EMBL/GenBank/DDBJ databases">
        <title>Oceanospirillum sp. nov. isolated from marine sediment.</title>
        <authorList>
            <person name="Ji X."/>
        </authorList>
    </citation>
    <scope>NUCLEOTIDE SEQUENCE [LARGE SCALE GENOMIC DNA]</scope>
    <source>
        <strain evidence="3 4">D5</strain>
    </source>
</reference>
<feature type="transmembrane region" description="Helical" evidence="1">
    <location>
        <begin position="30"/>
        <end position="52"/>
    </location>
</feature>
<sequence>MNIDRLMFVFAGCMILLSLILTQFVHANFIWFTVFIGLNMIQAAFTGFCPAAKIFSKLGIQTGCAFK</sequence>
<name>A0A839ISY4_9GAMM</name>
<keyword evidence="1" id="KW-0472">Membrane</keyword>
<evidence type="ECO:0000313" key="4">
    <source>
        <dbReference type="Proteomes" id="UP000565262"/>
    </source>
</evidence>
<comment type="caution">
    <text evidence="3">The sequence shown here is derived from an EMBL/GenBank/DDBJ whole genome shotgun (WGS) entry which is preliminary data.</text>
</comment>
<keyword evidence="1" id="KW-1133">Transmembrane helix</keyword>